<dbReference type="PANTHER" id="PTHR34719">
    <property type="entry name" value="NICKEL-RESPONSIVE REGULATOR"/>
    <property type="match status" value="1"/>
</dbReference>
<gene>
    <name evidence="2" type="ordered locus">Pisl_0193</name>
</gene>
<dbReference type="eggNOG" id="arCOG01008">
    <property type="taxonomic scope" value="Archaea"/>
</dbReference>
<dbReference type="OrthoDB" id="25654at2157"/>
<keyword evidence="3" id="KW-1185">Reference proteome</keyword>
<dbReference type="KEGG" id="pis:Pisl_0193"/>
<dbReference type="STRING" id="384616.Pisl_0193"/>
<dbReference type="EMBL" id="CP000504">
    <property type="protein sequence ID" value="ABL87375.1"/>
    <property type="molecule type" value="Genomic_DNA"/>
</dbReference>
<dbReference type="AlphaFoldDB" id="A1RQZ3"/>
<dbReference type="InterPro" id="IPR050192">
    <property type="entry name" value="CopG/NikR_regulator"/>
</dbReference>
<dbReference type="Gene3D" id="1.10.1220.10">
    <property type="entry name" value="Met repressor-like"/>
    <property type="match status" value="1"/>
</dbReference>
<organism evidence="2 3">
    <name type="scientific">Pyrobaculum islandicum (strain DSM 4184 / JCM 9189 / GEO3)</name>
    <dbReference type="NCBI Taxonomy" id="384616"/>
    <lineage>
        <taxon>Archaea</taxon>
        <taxon>Thermoproteota</taxon>
        <taxon>Thermoprotei</taxon>
        <taxon>Thermoproteales</taxon>
        <taxon>Thermoproteaceae</taxon>
        <taxon>Pyrobaculum</taxon>
    </lineage>
</organism>
<dbReference type="Pfam" id="PF08753">
    <property type="entry name" value="NikR_C"/>
    <property type="match status" value="1"/>
</dbReference>
<reference evidence="2" key="1">
    <citation type="submission" date="2006-12" db="EMBL/GenBank/DDBJ databases">
        <title>Complete sequence of Pyrobaculum islandicum DSM 4184.</title>
        <authorList>
            <person name="Copeland A."/>
            <person name="Lucas S."/>
            <person name="Lapidus A."/>
            <person name="Barry K."/>
            <person name="Detter J.C."/>
            <person name="Glavina del Rio T."/>
            <person name="Dalin E."/>
            <person name="Tice H."/>
            <person name="Pitluck S."/>
            <person name="Meincke L."/>
            <person name="Brettin T."/>
            <person name="Bruce D."/>
            <person name="Han C."/>
            <person name="Tapia R."/>
            <person name="Gilna P."/>
            <person name="Schmutz J."/>
            <person name="Larimer F."/>
            <person name="Land M."/>
            <person name="Hauser L."/>
            <person name="Kyrpides N."/>
            <person name="Mikhailova N."/>
            <person name="Cozen A.E."/>
            <person name="Fitz-Gibbon S.T."/>
            <person name="House C.H."/>
            <person name="Saltikov C."/>
            <person name="Lowe T."/>
            <person name="Richardson P."/>
        </authorList>
    </citation>
    <scope>NUCLEOTIDE SEQUENCE [LARGE SCALE GENOMIC DNA]</scope>
    <source>
        <strain evidence="2">DSM 4184</strain>
    </source>
</reference>
<dbReference type="SUPFAM" id="SSF55021">
    <property type="entry name" value="ACT-like"/>
    <property type="match status" value="1"/>
</dbReference>
<dbReference type="InterPro" id="IPR045865">
    <property type="entry name" value="ACT-like_dom_sf"/>
</dbReference>
<dbReference type="PANTHER" id="PTHR34719:SF2">
    <property type="entry name" value="NICKEL-RESPONSIVE REGULATOR"/>
    <property type="match status" value="1"/>
</dbReference>
<dbReference type="RefSeq" id="WP_011761952.1">
    <property type="nucleotide sequence ID" value="NC_008701.1"/>
</dbReference>
<dbReference type="GO" id="GO:0006355">
    <property type="term" value="P:regulation of DNA-templated transcription"/>
    <property type="evidence" value="ECO:0007669"/>
    <property type="project" value="InterPro"/>
</dbReference>
<evidence type="ECO:0000259" key="1">
    <source>
        <dbReference type="Pfam" id="PF08753"/>
    </source>
</evidence>
<evidence type="ECO:0000313" key="3">
    <source>
        <dbReference type="Proteomes" id="UP000002595"/>
    </source>
</evidence>
<dbReference type="HOGENOM" id="CLU_113319_1_2_2"/>
<feature type="domain" description="Transcription factor NikR nickel binding C-terminal" evidence="1">
    <location>
        <begin position="52"/>
        <end position="125"/>
    </location>
</feature>
<protein>
    <submittedName>
        <fullName evidence="2">Transcriptional regulator, CopG family</fullName>
    </submittedName>
</protein>
<dbReference type="Proteomes" id="UP000002595">
    <property type="component" value="Chromosome"/>
</dbReference>
<proteinExistence type="predicted"/>
<name>A1RQZ3_PYRIL</name>
<dbReference type="InterPro" id="IPR013321">
    <property type="entry name" value="Arc_rbn_hlx_hlx"/>
</dbReference>
<dbReference type="GO" id="GO:0003677">
    <property type="term" value="F:DNA binding"/>
    <property type="evidence" value="ECO:0007669"/>
    <property type="project" value="TreeGrafter"/>
</dbReference>
<sequence length="132" mass="15086">MVRRISIVLDDELYKEMERYMTEIGEVNRSRFIASLIAEKVGEAAKTPVASLIAIVYDHEVGDVAKHLTEVQHDFNDIIRVATHVHLDERNCLEVIHAVGDAQRIRELTSRISRIGRGIRYLKVVNIPREAL</sequence>
<dbReference type="Gene3D" id="3.30.70.1150">
    <property type="entry name" value="ACT-like. Chain A, domain 2"/>
    <property type="match status" value="1"/>
</dbReference>
<evidence type="ECO:0000313" key="2">
    <source>
        <dbReference type="EMBL" id="ABL87375.1"/>
    </source>
</evidence>
<accession>A1RQZ3</accession>
<dbReference type="InterPro" id="IPR027271">
    <property type="entry name" value="Acetolactate_synth/TF_NikR_C"/>
</dbReference>
<dbReference type="GeneID" id="4617995"/>
<dbReference type="InterPro" id="IPR014864">
    <property type="entry name" value="TF_NikR_Ni-bd_C"/>
</dbReference>